<protein>
    <submittedName>
        <fullName evidence="3">Uncharacterized protein</fullName>
    </submittedName>
</protein>
<gene>
    <name evidence="3" type="ORF">PPERSA_12494</name>
</gene>
<keyword evidence="4" id="KW-1185">Reference proteome</keyword>
<feature type="coiled-coil region" evidence="1">
    <location>
        <begin position="262"/>
        <end position="294"/>
    </location>
</feature>
<feature type="region of interest" description="Disordered" evidence="2">
    <location>
        <begin position="375"/>
        <end position="444"/>
    </location>
</feature>
<dbReference type="AlphaFoldDB" id="A0A0V0QNY0"/>
<reference evidence="3 4" key="1">
    <citation type="journal article" date="2015" name="Sci. Rep.">
        <title>Genome of the facultative scuticociliatosis pathogen Pseudocohnilembus persalinus provides insight into its virulence through horizontal gene transfer.</title>
        <authorList>
            <person name="Xiong J."/>
            <person name="Wang G."/>
            <person name="Cheng J."/>
            <person name="Tian M."/>
            <person name="Pan X."/>
            <person name="Warren A."/>
            <person name="Jiang C."/>
            <person name="Yuan D."/>
            <person name="Miao W."/>
        </authorList>
    </citation>
    <scope>NUCLEOTIDE SEQUENCE [LARGE SCALE GENOMIC DNA]</scope>
    <source>
        <strain evidence="3">36N120E</strain>
    </source>
</reference>
<sequence>MKNEEKNDFINKVQEIQIDDHTYNISEKLENKQIIQKLISNLYQYDEKNDVFELNLYKLNNIVNKCSSQELNGSYPTIKNFSDLFFSLGLIYDEESISKDDKFSNLRQSKNNKMNQSSNNQTPNRFDMLYAHAKFKQVQQARKVSLQKQQQQNSFDECTFQPNTNHNRSTNQNQNYQIYKFQQLKQRSYSNNNLHPQYSNMNQNFQQQSIFNQGQSQFKHMQSQQQNCSPDKIYLNNNKQNISISPKVQNSKSIKQLQQVACERLYQNAKQKQAQQINLQKEKENDEIKQLSQLKFTPKINKAPHFSKSPNKQAQEIKGLDEFLNRQKLAKELAEEKEKYWEHHFQKLQKIASYNKNENDVTIGISPKLSYIKNNKKQQQLSQNQIEQNKSASKSISKSKLNQMKNSKKNNSISQSKNNSSISNKMQVKNNQASNTQNQSDDRPLFAIEVNISKEKTGKVHMRPGDDIEKIVNNFNKLHRLSKDGQQILRDKLYKVMELNVDFQLFEYSQQQERIINVINKDNIISQDEALLYKGEEYSIEIQDNLIKQNGNLGVIGYVSKENEQIYFQIQNIFSKLDAKQTISLLNLKQ</sequence>
<evidence type="ECO:0000256" key="1">
    <source>
        <dbReference type="SAM" id="Coils"/>
    </source>
</evidence>
<dbReference type="InParanoid" id="A0A0V0QNY0"/>
<feature type="compositionally biased region" description="Polar residues" evidence="2">
    <location>
        <begin position="427"/>
        <end position="439"/>
    </location>
</feature>
<name>A0A0V0QNY0_PSEPJ</name>
<evidence type="ECO:0000313" key="4">
    <source>
        <dbReference type="Proteomes" id="UP000054937"/>
    </source>
</evidence>
<comment type="caution">
    <text evidence="3">The sequence shown here is derived from an EMBL/GenBank/DDBJ whole genome shotgun (WGS) entry which is preliminary data.</text>
</comment>
<keyword evidence="1" id="KW-0175">Coiled coil</keyword>
<evidence type="ECO:0000256" key="2">
    <source>
        <dbReference type="SAM" id="MobiDB-lite"/>
    </source>
</evidence>
<organism evidence="3 4">
    <name type="scientific">Pseudocohnilembus persalinus</name>
    <name type="common">Ciliate</name>
    <dbReference type="NCBI Taxonomy" id="266149"/>
    <lineage>
        <taxon>Eukaryota</taxon>
        <taxon>Sar</taxon>
        <taxon>Alveolata</taxon>
        <taxon>Ciliophora</taxon>
        <taxon>Intramacronucleata</taxon>
        <taxon>Oligohymenophorea</taxon>
        <taxon>Scuticociliatia</taxon>
        <taxon>Philasterida</taxon>
        <taxon>Pseudocohnilembidae</taxon>
        <taxon>Pseudocohnilembus</taxon>
    </lineage>
</organism>
<evidence type="ECO:0000313" key="3">
    <source>
        <dbReference type="EMBL" id="KRX04047.1"/>
    </source>
</evidence>
<accession>A0A0V0QNY0</accession>
<proteinExistence type="predicted"/>
<dbReference type="Proteomes" id="UP000054937">
    <property type="component" value="Unassembled WGS sequence"/>
</dbReference>
<dbReference type="EMBL" id="LDAU01000122">
    <property type="protein sequence ID" value="KRX04047.1"/>
    <property type="molecule type" value="Genomic_DNA"/>
</dbReference>
<feature type="compositionally biased region" description="Low complexity" evidence="2">
    <location>
        <begin position="377"/>
        <end position="426"/>
    </location>
</feature>